<comment type="cofactor">
    <cofactor evidence="1 6">
        <name>FAD</name>
        <dbReference type="ChEBI" id="CHEBI:57692"/>
    </cofactor>
</comment>
<dbReference type="AlphaFoldDB" id="A0A564NE75"/>
<reference evidence="7 8" key="1">
    <citation type="submission" date="2019-07" db="EMBL/GenBank/DDBJ databases">
        <authorList>
            <person name="Brisse S."/>
            <person name="Rodrigues C."/>
            <person name="Thorpe H."/>
        </authorList>
    </citation>
    <scope>NUCLEOTIDE SEQUENCE [LARGE SCALE GENOMIC DNA]</scope>
    <source>
        <strain evidence="7">SB6422</strain>
    </source>
</reference>
<dbReference type="InterPro" id="IPR036188">
    <property type="entry name" value="FAD/NAD-bd_sf"/>
</dbReference>
<evidence type="ECO:0000313" key="8">
    <source>
        <dbReference type="Proteomes" id="UP000317374"/>
    </source>
</evidence>
<dbReference type="Proteomes" id="UP000317374">
    <property type="component" value="Unassembled WGS sequence"/>
</dbReference>
<dbReference type="InterPro" id="IPR039651">
    <property type="entry name" value="FixC-like"/>
</dbReference>
<dbReference type="SUPFAM" id="SSF54373">
    <property type="entry name" value="FAD-linked reductases, C-terminal domain"/>
    <property type="match status" value="1"/>
</dbReference>
<evidence type="ECO:0000256" key="2">
    <source>
        <dbReference type="ARBA" id="ARBA00006796"/>
    </source>
</evidence>
<evidence type="ECO:0000256" key="4">
    <source>
        <dbReference type="ARBA" id="ARBA00022827"/>
    </source>
</evidence>
<evidence type="ECO:0000256" key="6">
    <source>
        <dbReference type="RuleBase" id="RU366069"/>
    </source>
</evidence>
<keyword evidence="3 6" id="KW-0285">Flavoprotein</keyword>
<dbReference type="Gene3D" id="3.50.50.60">
    <property type="entry name" value="FAD/NAD(P)-binding domain"/>
    <property type="match status" value="1"/>
</dbReference>
<dbReference type="EMBL" id="CABGGW010000051">
    <property type="protein sequence ID" value="VUT04369.1"/>
    <property type="molecule type" value="Genomic_DNA"/>
</dbReference>
<dbReference type="SUPFAM" id="SSF51905">
    <property type="entry name" value="FAD/NAD(P)-binding domain"/>
    <property type="match status" value="1"/>
</dbReference>
<proteinExistence type="inferred from homology"/>
<keyword evidence="7" id="KW-0830">Ubiquinone</keyword>
<comment type="similarity">
    <text evidence="2 6">Belongs to the ETF-QO/FixC family.</text>
</comment>
<gene>
    <name evidence="7" type="ORF">SB6422_03710</name>
</gene>
<dbReference type="GO" id="GO:0071949">
    <property type="term" value="F:FAD binding"/>
    <property type="evidence" value="ECO:0007669"/>
    <property type="project" value="UniProtKB-UniRule"/>
</dbReference>
<protein>
    <recommendedName>
        <fullName evidence="6">Protein FixC</fullName>
    </recommendedName>
</protein>
<dbReference type="PROSITE" id="PS51257">
    <property type="entry name" value="PROKAR_LIPOPROTEIN"/>
    <property type="match status" value="1"/>
</dbReference>
<dbReference type="PANTHER" id="PTHR43624">
    <property type="entry name" value="ELECTRON TRANSFER FLAVOPROTEIN-QUINONE OXIDOREDUCTASE YDIS-RELATED"/>
    <property type="match status" value="1"/>
</dbReference>
<comment type="function">
    <text evidence="6">Part of an electron transfer system.</text>
</comment>
<name>A0A564NE75_9ENTR</name>
<dbReference type="PRINTS" id="PR00420">
    <property type="entry name" value="RNGMNOXGNASE"/>
</dbReference>
<evidence type="ECO:0000256" key="3">
    <source>
        <dbReference type="ARBA" id="ARBA00022630"/>
    </source>
</evidence>
<sequence>MRSGYLGRNMADDFDIIIIGAGIAGTACALRCARAGLSVLLLERGELPGSKNLSGGRLYCHALAELLPHFQQSAPLERRITQESLALLTANGATTYSSQQPNGDSWSLLRARFDPWFVGQAENEGVQCITGATVEALYRENGRVCGVICDNETLSARYVVLAEGANSVLAERHDLVPRPSPSSMALGIKAVLALEQKTLEDRFRLEGNEGAAMLFTGGVCGDLPGGAFLYTNQDTLSFGIVCPLSSLGKAAAPASELLENLKSHPALRPLLRGSETLEYGAHLVPEGGLHSMPVQYGGDGWLLVGDTLRTCINTGFTVRGMDMALIGAQVAAQTLIRACQQSTPQNLFAQYHRDVERSVLWEVLQRYQHVPALLQRPGWYRQWPALMEDISRELWQQGERPVPPLRQVVWRHLRRHGLRHLAGDLVRSLRCL</sequence>
<evidence type="ECO:0000256" key="1">
    <source>
        <dbReference type="ARBA" id="ARBA00001974"/>
    </source>
</evidence>
<evidence type="ECO:0000256" key="5">
    <source>
        <dbReference type="ARBA" id="ARBA00023002"/>
    </source>
</evidence>
<keyword evidence="4 6" id="KW-0274">FAD</keyword>
<dbReference type="PANTHER" id="PTHR43624:SF2">
    <property type="entry name" value="ELECTRON TRANSFER FLAVOPROTEIN-QUINONE OXIDOREDUCTASE YDIS-RELATED"/>
    <property type="match status" value="1"/>
</dbReference>
<accession>A0A564NE75</accession>
<keyword evidence="5 6" id="KW-0560">Oxidoreductase</keyword>
<dbReference type="Pfam" id="PF12831">
    <property type="entry name" value="FAD_oxidored"/>
    <property type="match status" value="1"/>
</dbReference>
<evidence type="ECO:0000313" key="7">
    <source>
        <dbReference type="EMBL" id="VUT04369.1"/>
    </source>
</evidence>
<dbReference type="GO" id="GO:0016491">
    <property type="term" value="F:oxidoreductase activity"/>
    <property type="evidence" value="ECO:0007669"/>
    <property type="project" value="UniProtKB-UniRule"/>
</dbReference>
<organism evidence="7 8">
    <name type="scientific">Klebsiella huaxiensis</name>
    <dbReference type="NCBI Taxonomy" id="2153354"/>
    <lineage>
        <taxon>Bacteria</taxon>
        <taxon>Pseudomonadati</taxon>
        <taxon>Pseudomonadota</taxon>
        <taxon>Gammaproteobacteria</taxon>
        <taxon>Enterobacterales</taxon>
        <taxon>Enterobacteriaceae</taxon>
        <taxon>Klebsiella/Raoultella group</taxon>
        <taxon>Klebsiella</taxon>
    </lineage>
</organism>